<dbReference type="AlphaFoldDB" id="A0A2P2J9J1"/>
<name>A0A2P2J9J1_RHIMU</name>
<dbReference type="Pfam" id="PF08511">
    <property type="entry name" value="COQ9"/>
    <property type="match status" value="1"/>
</dbReference>
<organism evidence="2">
    <name type="scientific">Rhizophora mucronata</name>
    <name type="common">Asiatic mangrove</name>
    <dbReference type="NCBI Taxonomy" id="61149"/>
    <lineage>
        <taxon>Eukaryota</taxon>
        <taxon>Viridiplantae</taxon>
        <taxon>Streptophyta</taxon>
        <taxon>Embryophyta</taxon>
        <taxon>Tracheophyta</taxon>
        <taxon>Spermatophyta</taxon>
        <taxon>Magnoliopsida</taxon>
        <taxon>eudicotyledons</taxon>
        <taxon>Gunneridae</taxon>
        <taxon>Pentapetalae</taxon>
        <taxon>rosids</taxon>
        <taxon>fabids</taxon>
        <taxon>Malpighiales</taxon>
        <taxon>Rhizophoraceae</taxon>
        <taxon>Rhizophora</taxon>
    </lineage>
</organism>
<evidence type="ECO:0000259" key="1">
    <source>
        <dbReference type="Pfam" id="PF08511"/>
    </source>
</evidence>
<evidence type="ECO:0000313" key="2">
    <source>
        <dbReference type="EMBL" id="MBW90155.1"/>
    </source>
</evidence>
<accession>A0A2P2J9J1</accession>
<dbReference type="EMBL" id="GGEC01009672">
    <property type="protein sequence ID" value="MBW90155.1"/>
    <property type="molecule type" value="Transcribed_RNA"/>
</dbReference>
<feature type="domain" description="COQ9 C-terminal" evidence="1">
    <location>
        <begin position="1"/>
        <end position="26"/>
    </location>
</feature>
<sequence>MLTDSSPDLRNTWAFLDYRVKDAFDLKNTIQEVISHSICCIVMQ</sequence>
<protein>
    <recommendedName>
        <fullName evidence="1">COQ9 C-terminal domain-containing protein</fullName>
    </recommendedName>
</protein>
<proteinExistence type="predicted"/>
<reference evidence="2" key="1">
    <citation type="submission" date="2018-02" db="EMBL/GenBank/DDBJ databases">
        <title>Rhizophora mucronata_Transcriptome.</title>
        <authorList>
            <person name="Meera S.P."/>
            <person name="Sreeshan A."/>
            <person name="Augustine A."/>
        </authorList>
    </citation>
    <scope>NUCLEOTIDE SEQUENCE</scope>
    <source>
        <tissue evidence="2">Leaf</tissue>
    </source>
</reference>
<dbReference type="InterPro" id="IPR013718">
    <property type="entry name" value="COQ9_C"/>
</dbReference>